<organism evidence="1 2">
    <name type="scientific">Paenibacillus alvei</name>
    <name type="common">Bacillus alvei</name>
    <dbReference type="NCBI Taxonomy" id="44250"/>
    <lineage>
        <taxon>Bacteria</taxon>
        <taxon>Bacillati</taxon>
        <taxon>Bacillota</taxon>
        <taxon>Bacilli</taxon>
        <taxon>Bacillales</taxon>
        <taxon>Paenibacillaceae</taxon>
        <taxon>Paenibacillus</taxon>
    </lineage>
</organism>
<proteinExistence type="predicted"/>
<dbReference type="RefSeq" id="WP_171417236.1">
    <property type="nucleotide sequence ID" value="NZ_JABFOR010000017.1"/>
</dbReference>
<accession>A0AAP6ZXB9</accession>
<dbReference type="Proteomes" id="UP000552038">
    <property type="component" value="Unassembled WGS sequence"/>
</dbReference>
<sequence length="131" mass="13923">MTEKPIIVYFKSPEQAKKALDQMKSEFEVIESEIDRFDGYPGSGYDPNNPITGDIPSLGSITLNGNFGRDSGILAATSTSASGLSSGGTRVSGFDIILTAIVDKNNGDRAMQIAKECGCLNLESNIKVQEG</sequence>
<dbReference type="AlphaFoldDB" id="A0AAP6ZXB9"/>
<comment type="caution">
    <text evidence="1">The sequence shown here is derived from an EMBL/GenBank/DDBJ whole genome shotgun (WGS) entry which is preliminary data.</text>
</comment>
<reference evidence="1 2" key="1">
    <citation type="submission" date="2020-05" db="EMBL/GenBank/DDBJ databases">
        <title>Whole genome sequencing and identification of novel metabolites from Paenibacillus alvei strain JR949.</title>
        <authorList>
            <person name="Rajendhran J."/>
            <person name="Sree Pranav P."/>
            <person name="Mahalakshmi B."/>
            <person name="Karthikeyan R."/>
        </authorList>
    </citation>
    <scope>NUCLEOTIDE SEQUENCE [LARGE SCALE GENOMIC DNA]</scope>
    <source>
        <strain evidence="1 2">JR949</strain>
    </source>
</reference>
<protein>
    <submittedName>
        <fullName evidence="1">Uncharacterized protein</fullName>
    </submittedName>
</protein>
<gene>
    <name evidence="1" type="ORF">HMI46_14405</name>
</gene>
<dbReference type="EMBL" id="JABFOR010000017">
    <property type="protein sequence ID" value="NOJ71745.1"/>
    <property type="molecule type" value="Genomic_DNA"/>
</dbReference>
<evidence type="ECO:0000313" key="2">
    <source>
        <dbReference type="Proteomes" id="UP000552038"/>
    </source>
</evidence>
<evidence type="ECO:0000313" key="1">
    <source>
        <dbReference type="EMBL" id="NOJ71745.1"/>
    </source>
</evidence>
<name>A0AAP6ZXB9_PAEAL</name>